<reference evidence="1 2" key="1">
    <citation type="submission" date="2019-05" db="EMBL/GenBank/DDBJ databases">
        <title>Emergence of the Ug99 lineage of the wheat stem rust pathogen through somatic hybridization.</title>
        <authorList>
            <person name="Li F."/>
            <person name="Upadhyaya N.M."/>
            <person name="Sperschneider J."/>
            <person name="Matny O."/>
            <person name="Nguyen-Phuc H."/>
            <person name="Mago R."/>
            <person name="Raley C."/>
            <person name="Miller M.E."/>
            <person name="Silverstein K.A.T."/>
            <person name="Henningsen E."/>
            <person name="Hirsch C.D."/>
            <person name="Visser B."/>
            <person name="Pretorius Z.A."/>
            <person name="Steffenson B.J."/>
            <person name="Schwessinger B."/>
            <person name="Dodds P.N."/>
            <person name="Figueroa M."/>
        </authorList>
    </citation>
    <scope>NUCLEOTIDE SEQUENCE [LARGE SCALE GENOMIC DNA]</scope>
    <source>
        <strain evidence="1 2">Ug99</strain>
    </source>
</reference>
<evidence type="ECO:0000313" key="1">
    <source>
        <dbReference type="EMBL" id="KAA1075598.1"/>
    </source>
</evidence>
<dbReference type="Proteomes" id="UP000325313">
    <property type="component" value="Unassembled WGS sequence"/>
</dbReference>
<sequence>MTSNRVHIVGADKLSDQRLTQGGGRTWDSALASPWVLLVPNFFQLRSDSALDSSTIPTIDDPQTSRRSTPADHLRGELADNFSHLRCKIVLATSLRIASVIRMQDVLDRSKRKVITDGDESIDIVEKLQCHQVQVEGSSFFYKCHRLVAGFFSSSSAPPP</sequence>
<evidence type="ECO:0000313" key="2">
    <source>
        <dbReference type="Proteomes" id="UP000325313"/>
    </source>
</evidence>
<name>A0A5B0MHF5_PUCGR</name>
<comment type="caution">
    <text evidence="1">The sequence shown here is derived from an EMBL/GenBank/DDBJ whole genome shotgun (WGS) entry which is preliminary data.</text>
</comment>
<accession>A0A5B0MHF5</accession>
<dbReference type="AlphaFoldDB" id="A0A5B0MHF5"/>
<gene>
    <name evidence="1" type="ORF">PGTUg99_029420</name>
</gene>
<dbReference type="EMBL" id="VDEP01000472">
    <property type="protein sequence ID" value="KAA1075598.1"/>
    <property type="molecule type" value="Genomic_DNA"/>
</dbReference>
<proteinExistence type="predicted"/>
<organism evidence="1 2">
    <name type="scientific">Puccinia graminis f. sp. tritici</name>
    <dbReference type="NCBI Taxonomy" id="56615"/>
    <lineage>
        <taxon>Eukaryota</taxon>
        <taxon>Fungi</taxon>
        <taxon>Dikarya</taxon>
        <taxon>Basidiomycota</taxon>
        <taxon>Pucciniomycotina</taxon>
        <taxon>Pucciniomycetes</taxon>
        <taxon>Pucciniales</taxon>
        <taxon>Pucciniaceae</taxon>
        <taxon>Puccinia</taxon>
    </lineage>
</organism>
<protein>
    <submittedName>
        <fullName evidence="1">Uncharacterized protein</fullName>
    </submittedName>
</protein>